<evidence type="ECO:0000313" key="1">
    <source>
        <dbReference type="EMBL" id="KAH9417079.1"/>
    </source>
</evidence>
<dbReference type="Proteomes" id="UP000887458">
    <property type="component" value="Unassembled WGS sequence"/>
</dbReference>
<protein>
    <submittedName>
        <fullName evidence="1">Uncharacterized protein</fullName>
    </submittedName>
</protein>
<organism evidence="1 2">
    <name type="scientific">Dermatophagoides pteronyssinus</name>
    <name type="common">European house dust mite</name>
    <dbReference type="NCBI Taxonomy" id="6956"/>
    <lineage>
        <taxon>Eukaryota</taxon>
        <taxon>Metazoa</taxon>
        <taxon>Ecdysozoa</taxon>
        <taxon>Arthropoda</taxon>
        <taxon>Chelicerata</taxon>
        <taxon>Arachnida</taxon>
        <taxon>Acari</taxon>
        <taxon>Acariformes</taxon>
        <taxon>Sarcoptiformes</taxon>
        <taxon>Astigmata</taxon>
        <taxon>Psoroptidia</taxon>
        <taxon>Analgoidea</taxon>
        <taxon>Pyroglyphidae</taxon>
        <taxon>Dermatophagoidinae</taxon>
        <taxon>Dermatophagoides</taxon>
    </lineage>
</organism>
<comment type="caution">
    <text evidence="1">The sequence shown here is derived from an EMBL/GenBank/DDBJ whole genome shotgun (WGS) entry which is preliminary data.</text>
</comment>
<accession>A0ABQ8J3D8</accession>
<name>A0ABQ8J3D8_DERPT</name>
<keyword evidence="2" id="KW-1185">Reference proteome</keyword>
<evidence type="ECO:0000313" key="2">
    <source>
        <dbReference type="Proteomes" id="UP000887458"/>
    </source>
</evidence>
<gene>
    <name evidence="1" type="ORF">DERP_013193</name>
</gene>
<sequence>MCAFIKNSGARDNFLDNDVGSFANVKPGAAITAGNDSPRVNGVRFPPIVVVVDDNCVGIPEEFLNDDDDNTPLASVVVDINDDGFVTYVPPRGEFPRIKLSLYDDCDCDDDRLFECSIAAIVVA</sequence>
<reference evidence="1 2" key="1">
    <citation type="journal article" date="2018" name="J. Allergy Clin. Immunol.">
        <title>High-quality assembly of Dermatophagoides pteronyssinus genome and transcriptome reveals a wide range of novel allergens.</title>
        <authorList>
            <person name="Liu X.Y."/>
            <person name="Yang K.Y."/>
            <person name="Wang M.Q."/>
            <person name="Kwok J.S."/>
            <person name="Zeng X."/>
            <person name="Yang Z."/>
            <person name="Xiao X.J."/>
            <person name="Lau C.P."/>
            <person name="Li Y."/>
            <person name="Huang Z.M."/>
            <person name="Ba J.G."/>
            <person name="Yim A.K."/>
            <person name="Ouyang C.Y."/>
            <person name="Ngai S.M."/>
            <person name="Chan T.F."/>
            <person name="Leung E.L."/>
            <person name="Liu L."/>
            <person name="Liu Z.G."/>
            <person name="Tsui S.K."/>
        </authorList>
    </citation>
    <scope>NUCLEOTIDE SEQUENCE [LARGE SCALE GENOMIC DNA]</scope>
    <source>
        <strain evidence="1">Derp</strain>
    </source>
</reference>
<dbReference type="EMBL" id="NJHN03000082">
    <property type="protein sequence ID" value="KAH9417079.1"/>
    <property type="molecule type" value="Genomic_DNA"/>
</dbReference>
<reference evidence="1 2" key="2">
    <citation type="journal article" date="2022" name="Mol. Biol. Evol.">
        <title>Comparative Genomics Reveals Insights into the Divergent Evolution of Astigmatic Mites and Household Pest Adaptations.</title>
        <authorList>
            <person name="Xiong Q."/>
            <person name="Wan A.T."/>
            <person name="Liu X."/>
            <person name="Fung C.S."/>
            <person name="Xiao X."/>
            <person name="Malainual N."/>
            <person name="Hou J."/>
            <person name="Wang L."/>
            <person name="Wang M."/>
            <person name="Yang K.Y."/>
            <person name="Cui Y."/>
            <person name="Leung E.L."/>
            <person name="Nong W."/>
            <person name="Shin S.K."/>
            <person name="Au S.W."/>
            <person name="Jeong K.Y."/>
            <person name="Chew F.T."/>
            <person name="Hui J.H."/>
            <person name="Leung T.F."/>
            <person name="Tungtrongchitr A."/>
            <person name="Zhong N."/>
            <person name="Liu Z."/>
            <person name="Tsui S.K."/>
        </authorList>
    </citation>
    <scope>NUCLEOTIDE SEQUENCE [LARGE SCALE GENOMIC DNA]</scope>
    <source>
        <strain evidence="1">Derp</strain>
    </source>
</reference>
<proteinExistence type="predicted"/>